<dbReference type="InterPro" id="IPR009006">
    <property type="entry name" value="Ala_racemase/Decarboxylase_C"/>
</dbReference>
<dbReference type="InterPro" id="IPR001608">
    <property type="entry name" value="Ala_racemase_N"/>
</dbReference>
<evidence type="ECO:0000259" key="5">
    <source>
        <dbReference type="SMART" id="SM01005"/>
    </source>
</evidence>
<keyword evidence="7" id="KW-1185">Reference proteome</keyword>
<dbReference type="NCBIfam" id="TIGR00492">
    <property type="entry name" value="alr"/>
    <property type="match status" value="1"/>
</dbReference>
<comment type="cofactor">
    <cofactor evidence="1 4">
        <name>pyridoxal 5'-phosphate</name>
        <dbReference type="ChEBI" id="CHEBI:597326"/>
    </cofactor>
</comment>
<evidence type="ECO:0000313" key="7">
    <source>
        <dbReference type="Proteomes" id="UP001595279"/>
    </source>
</evidence>
<comment type="function">
    <text evidence="4">Catalyzes the interconversion of L-alanine and D-alanine. May also act on other amino acids.</text>
</comment>
<dbReference type="GO" id="GO:0008784">
    <property type="term" value="F:alanine racemase activity"/>
    <property type="evidence" value="ECO:0007669"/>
    <property type="project" value="UniProtKB-EC"/>
</dbReference>
<proteinExistence type="inferred from homology"/>
<gene>
    <name evidence="6" type="primary">alr</name>
    <name evidence="6" type="ORF">ACFOGI_09445</name>
</gene>
<dbReference type="EMBL" id="JBHRSA010000041">
    <property type="protein sequence ID" value="MFC3040468.1"/>
    <property type="molecule type" value="Genomic_DNA"/>
</dbReference>
<comment type="pathway">
    <text evidence="4">Amino-acid biosynthesis; D-alanine biosynthesis; D-alanine from L-alanine: step 1/1.</text>
</comment>
<dbReference type="PANTHER" id="PTHR30511:SF0">
    <property type="entry name" value="ALANINE RACEMASE, CATABOLIC-RELATED"/>
    <property type="match status" value="1"/>
</dbReference>
<dbReference type="Proteomes" id="UP001595279">
    <property type="component" value="Unassembled WGS sequence"/>
</dbReference>
<reference evidence="7" key="1">
    <citation type="journal article" date="2019" name="Int. J. Syst. Evol. Microbiol.">
        <title>The Global Catalogue of Microorganisms (GCM) 10K type strain sequencing project: providing services to taxonomists for standard genome sequencing and annotation.</title>
        <authorList>
            <consortium name="The Broad Institute Genomics Platform"/>
            <consortium name="The Broad Institute Genome Sequencing Center for Infectious Disease"/>
            <person name="Wu L."/>
            <person name="Ma J."/>
        </authorList>
    </citation>
    <scope>NUCLEOTIDE SEQUENCE [LARGE SCALE GENOMIC DNA]</scope>
    <source>
        <strain evidence="7">KCTC 13128</strain>
    </source>
</reference>
<comment type="catalytic activity">
    <reaction evidence="4">
        <text>L-alanine = D-alanine</text>
        <dbReference type="Rhea" id="RHEA:20249"/>
        <dbReference type="ChEBI" id="CHEBI:57416"/>
        <dbReference type="ChEBI" id="CHEBI:57972"/>
        <dbReference type="EC" id="5.1.1.1"/>
    </reaction>
</comment>
<dbReference type="InterPro" id="IPR000821">
    <property type="entry name" value="Ala_racemase"/>
</dbReference>
<comment type="caution">
    <text evidence="6">The sequence shown here is derived from an EMBL/GenBank/DDBJ whole genome shotgun (WGS) entry which is preliminary data.</text>
</comment>
<feature type="modified residue" description="N6-(pyridoxal phosphate)lysine" evidence="4">
    <location>
        <position position="40"/>
    </location>
</feature>
<dbReference type="Gene3D" id="2.40.37.10">
    <property type="entry name" value="Lyase, Ornithine Decarboxylase, Chain A, domain 1"/>
    <property type="match status" value="1"/>
</dbReference>
<dbReference type="InterPro" id="IPR020622">
    <property type="entry name" value="Ala_racemase_pyridoxalP-BS"/>
</dbReference>
<dbReference type="Pfam" id="PF01168">
    <property type="entry name" value="Ala_racemase_N"/>
    <property type="match status" value="1"/>
</dbReference>
<sequence>MENGSYRPTWAEISLDAISSNTKAFKNYIQTSTKMMAVVKGDGYGHGSVQVAETAIEAGADYLSVAILDEAILLRDAGIDHPLLVLGYTPPDAVHVAIKYDITLTVYTQEAAERIVQEAEAQKRKVRVHLKVDSGMNRIGIQETAEALTLADMLSSNYVVLEGVFTHFADADNLDPSYTHKQFERFMRIVDSLEESYGRIPIRHCCNSAGTISHPEKHLDMVRVGISLYGLYPEEHMREKIRLQQAMSLKTKPVLVKTVRSGEPISYGCTYQPEQDAQIATIPIGYADGFSRLLSNRGDVTVRGKRAPIVGRICMDQSMIDITGVDNVSQDSVVTLFGEKEEGYVPLAEVADLMGTIHYETVCLIGKRVPRIYIKNSEVIKKKSMLT</sequence>
<feature type="active site" description="Proton acceptor; specific for D-alanine" evidence="4">
    <location>
        <position position="40"/>
    </location>
</feature>
<dbReference type="RefSeq" id="WP_390271738.1">
    <property type="nucleotide sequence ID" value="NZ_JBHRSA010000041.1"/>
</dbReference>
<dbReference type="PANTHER" id="PTHR30511">
    <property type="entry name" value="ALANINE RACEMASE"/>
    <property type="match status" value="1"/>
</dbReference>
<organism evidence="6 7">
    <name type="scientific">Virgibacillus xinjiangensis</name>
    <dbReference type="NCBI Taxonomy" id="393090"/>
    <lineage>
        <taxon>Bacteria</taxon>
        <taxon>Bacillati</taxon>
        <taxon>Bacillota</taxon>
        <taxon>Bacilli</taxon>
        <taxon>Bacillales</taxon>
        <taxon>Bacillaceae</taxon>
        <taxon>Virgibacillus</taxon>
    </lineage>
</organism>
<dbReference type="PROSITE" id="PS00395">
    <property type="entry name" value="ALANINE_RACEMASE"/>
    <property type="match status" value="1"/>
</dbReference>
<feature type="binding site" evidence="4">
    <location>
        <position position="315"/>
    </location>
    <ligand>
        <name>substrate</name>
    </ligand>
</feature>
<protein>
    <recommendedName>
        <fullName evidence="4">Alanine racemase</fullName>
        <ecNumber evidence="4">5.1.1.1</ecNumber>
    </recommendedName>
</protein>
<dbReference type="SUPFAM" id="SSF51419">
    <property type="entry name" value="PLP-binding barrel"/>
    <property type="match status" value="1"/>
</dbReference>
<evidence type="ECO:0000313" key="6">
    <source>
        <dbReference type="EMBL" id="MFC3040468.1"/>
    </source>
</evidence>
<accession>A0ABV7CW07</accession>
<dbReference type="Gene3D" id="3.20.20.10">
    <property type="entry name" value="Alanine racemase"/>
    <property type="match status" value="1"/>
</dbReference>
<evidence type="ECO:0000256" key="1">
    <source>
        <dbReference type="ARBA" id="ARBA00001933"/>
    </source>
</evidence>
<dbReference type="PRINTS" id="PR00992">
    <property type="entry name" value="ALARACEMASE"/>
</dbReference>
<feature type="active site" description="Proton acceptor; specific for L-alanine" evidence="4">
    <location>
        <position position="267"/>
    </location>
</feature>
<keyword evidence="2 4" id="KW-0663">Pyridoxal phosphate</keyword>
<evidence type="ECO:0000256" key="4">
    <source>
        <dbReference type="HAMAP-Rule" id="MF_01201"/>
    </source>
</evidence>
<feature type="binding site" evidence="4">
    <location>
        <position position="138"/>
    </location>
    <ligand>
        <name>substrate</name>
    </ligand>
</feature>
<evidence type="ECO:0000256" key="3">
    <source>
        <dbReference type="ARBA" id="ARBA00023235"/>
    </source>
</evidence>
<dbReference type="SUPFAM" id="SSF50621">
    <property type="entry name" value="Alanine racemase C-terminal domain-like"/>
    <property type="match status" value="1"/>
</dbReference>
<dbReference type="InterPro" id="IPR011079">
    <property type="entry name" value="Ala_racemase_C"/>
</dbReference>
<name>A0ABV7CW07_9BACI</name>
<comment type="similarity">
    <text evidence="4">Belongs to the alanine racemase family.</text>
</comment>
<keyword evidence="3 4" id="KW-0413">Isomerase</keyword>
<dbReference type="CDD" id="cd00430">
    <property type="entry name" value="PLPDE_III_AR"/>
    <property type="match status" value="1"/>
</dbReference>
<dbReference type="SMART" id="SM01005">
    <property type="entry name" value="Ala_racemase_C"/>
    <property type="match status" value="1"/>
</dbReference>
<evidence type="ECO:0000256" key="2">
    <source>
        <dbReference type="ARBA" id="ARBA00022898"/>
    </source>
</evidence>
<feature type="domain" description="Alanine racemase C-terminal" evidence="5">
    <location>
        <begin position="246"/>
        <end position="374"/>
    </location>
</feature>
<dbReference type="Pfam" id="PF00842">
    <property type="entry name" value="Ala_racemase_C"/>
    <property type="match status" value="1"/>
</dbReference>
<dbReference type="EC" id="5.1.1.1" evidence="4"/>
<dbReference type="HAMAP" id="MF_01201">
    <property type="entry name" value="Ala_racemase"/>
    <property type="match status" value="1"/>
</dbReference>
<dbReference type="InterPro" id="IPR029066">
    <property type="entry name" value="PLP-binding_barrel"/>
</dbReference>